<dbReference type="GeneID" id="63799656"/>
<feature type="region of interest" description="Disordered" evidence="1">
    <location>
        <begin position="218"/>
        <end position="246"/>
    </location>
</feature>
<dbReference type="AlphaFoldDB" id="A0A1Y1WEN2"/>
<dbReference type="EMBL" id="MCFD01000003">
    <property type="protein sequence ID" value="ORX71855.1"/>
    <property type="molecule type" value="Genomic_DNA"/>
</dbReference>
<organism evidence="2 3">
    <name type="scientific">Linderina pennispora</name>
    <dbReference type="NCBI Taxonomy" id="61395"/>
    <lineage>
        <taxon>Eukaryota</taxon>
        <taxon>Fungi</taxon>
        <taxon>Fungi incertae sedis</taxon>
        <taxon>Zoopagomycota</taxon>
        <taxon>Kickxellomycotina</taxon>
        <taxon>Kickxellomycetes</taxon>
        <taxon>Kickxellales</taxon>
        <taxon>Kickxellaceae</taxon>
        <taxon>Linderina</taxon>
    </lineage>
</organism>
<keyword evidence="3" id="KW-1185">Reference proteome</keyword>
<protein>
    <submittedName>
        <fullName evidence="2">Uncharacterized protein</fullName>
    </submittedName>
</protein>
<feature type="compositionally biased region" description="Basic and acidic residues" evidence="1">
    <location>
        <begin position="330"/>
        <end position="339"/>
    </location>
</feature>
<reference evidence="2 3" key="1">
    <citation type="submission" date="2016-07" db="EMBL/GenBank/DDBJ databases">
        <title>Pervasive Adenine N6-methylation of Active Genes in Fungi.</title>
        <authorList>
            <consortium name="DOE Joint Genome Institute"/>
            <person name="Mondo S.J."/>
            <person name="Dannebaum R.O."/>
            <person name="Kuo R.C."/>
            <person name="Labutti K."/>
            <person name="Haridas S."/>
            <person name="Kuo A."/>
            <person name="Salamov A."/>
            <person name="Ahrendt S.R."/>
            <person name="Lipzen A."/>
            <person name="Sullivan W."/>
            <person name="Andreopoulos W.B."/>
            <person name="Clum A."/>
            <person name="Lindquist E."/>
            <person name="Daum C."/>
            <person name="Ramamoorthy G.K."/>
            <person name="Gryganskyi A."/>
            <person name="Culley D."/>
            <person name="Magnuson J.K."/>
            <person name="James T.Y."/>
            <person name="O'Malley M.A."/>
            <person name="Stajich J.E."/>
            <person name="Spatafora J.W."/>
            <person name="Visel A."/>
            <person name="Grigoriev I.V."/>
        </authorList>
    </citation>
    <scope>NUCLEOTIDE SEQUENCE [LARGE SCALE GENOMIC DNA]</scope>
    <source>
        <strain evidence="2 3">ATCC 12442</strain>
    </source>
</reference>
<proteinExistence type="predicted"/>
<feature type="compositionally biased region" description="Low complexity" evidence="1">
    <location>
        <begin position="292"/>
        <end position="309"/>
    </location>
</feature>
<comment type="caution">
    <text evidence="2">The sequence shown here is derived from an EMBL/GenBank/DDBJ whole genome shotgun (WGS) entry which is preliminary data.</text>
</comment>
<evidence type="ECO:0000313" key="2">
    <source>
        <dbReference type="EMBL" id="ORX71855.1"/>
    </source>
</evidence>
<name>A0A1Y1WEN2_9FUNG</name>
<feature type="compositionally biased region" description="Low complexity" evidence="1">
    <location>
        <begin position="228"/>
        <end position="240"/>
    </location>
</feature>
<dbReference type="RefSeq" id="XP_040745279.1">
    <property type="nucleotide sequence ID" value="XM_040883008.1"/>
</dbReference>
<gene>
    <name evidence="2" type="ORF">DL89DRAFT_102323</name>
</gene>
<evidence type="ECO:0000256" key="1">
    <source>
        <dbReference type="SAM" id="MobiDB-lite"/>
    </source>
</evidence>
<accession>A0A1Y1WEN2</accession>
<feature type="region of interest" description="Disordered" evidence="1">
    <location>
        <begin position="282"/>
        <end position="378"/>
    </location>
</feature>
<sequence>MPRPPAQAGDTLARSTMDYTAVTAGAQARRSGPQHCPIDENPACSPDALMQLYNRSESLLPNGKRTRNILWRMSTRRALNQKRQRARQAMDRKNKSLAAANMDIGHSRSDRRESSVATLVNNPIAAAMYGTQGPQLGNMQRRASSQTVVAGEQQQQPMQMMQHSQSAFAAIHQQQQQQLMQNHSGSLLDFDLDMELARPLEQLWGATPFDASLFMMPGTQSAAIPGPQQQTQQQQAQQQTWPTSAGFPMPSALLGGPGLDAITSTIFDTRFIDARASALGQSTPSEAAAQPGDSSTSSSGGQETGLLSSNPLQSPVPLHWSEEQSGGSDLEQHRSHRFAEVGIGSSMHQPPHMGLSRSTPSHGCGPASSRPEPATLSPAAAAAVVVRAEAG</sequence>
<dbReference type="Proteomes" id="UP000193922">
    <property type="component" value="Unassembled WGS sequence"/>
</dbReference>
<dbReference type="OrthoDB" id="5574225at2759"/>
<evidence type="ECO:0000313" key="3">
    <source>
        <dbReference type="Proteomes" id="UP000193922"/>
    </source>
</evidence>